<protein>
    <submittedName>
        <fullName evidence="6">2-amino-3-ketobutyrate coenzyme A ligase</fullName>
        <ecNumber evidence="6">2.3.1.29</ecNumber>
    </submittedName>
</protein>
<dbReference type="CDD" id="cd06454">
    <property type="entry name" value="KBL_like"/>
    <property type="match status" value="1"/>
</dbReference>
<dbReference type="InterPro" id="IPR004839">
    <property type="entry name" value="Aminotransferase_I/II_large"/>
</dbReference>
<comment type="similarity">
    <text evidence="4">Belongs to the class-II pyridoxal-phosphate-dependent aminotransferase family.</text>
</comment>
<dbReference type="InterPro" id="IPR015422">
    <property type="entry name" value="PyrdxlP-dep_Trfase_small"/>
</dbReference>
<dbReference type="GO" id="GO:0016874">
    <property type="term" value="F:ligase activity"/>
    <property type="evidence" value="ECO:0007669"/>
    <property type="project" value="UniProtKB-KW"/>
</dbReference>
<dbReference type="InterPro" id="IPR050087">
    <property type="entry name" value="AON_synthase_class-II"/>
</dbReference>
<dbReference type="Pfam" id="PF00155">
    <property type="entry name" value="Aminotran_1_2"/>
    <property type="match status" value="1"/>
</dbReference>
<dbReference type="PANTHER" id="PTHR13693">
    <property type="entry name" value="CLASS II AMINOTRANSFERASE/8-AMINO-7-OXONONANOATE SYNTHASE"/>
    <property type="match status" value="1"/>
</dbReference>
<dbReference type="GO" id="GO:0030170">
    <property type="term" value="F:pyridoxal phosphate binding"/>
    <property type="evidence" value="ECO:0007669"/>
    <property type="project" value="InterPro"/>
</dbReference>
<evidence type="ECO:0000259" key="5">
    <source>
        <dbReference type="Pfam" id="PF00155"/>
    </source>
</evidence>
<dbReference type="SUPFAM" id="SSF53383">
    <property type="entry name" value="PLP-dependent transferases"/>
    <property type="match status" value="1"/>
</dbReference>
<gene>
    <name evidence="6" type="ORF">AVDCRST_MAG89-5420</name>
</gene>
<reference evidence="6" key="1">
    <citation type="submission" date="2020-02" db="EMBL/GenBank/DDBJ databases">
        <authorList>
            <person name="Meier V. D."/>
        </authorList>
    </citation>
    <scope>NUCLEOTIDE SEQUENCE</scope>
    <source>
        <strain evidence="6">AVDCRST_MAG89</strain>
    </source>
</reference>
<accession>A0A6J4NDH7</accession>
<proteinExistence type="inferred from homology"/>
<keyword evidence="2 6" id="KW-0808">Transferase</keyword>
<comment type="cofactor">
    <cofactor evidence="1 4">
        <name>pyridoxal 5'-phosphate</name>
        <dbReference type="ChEBI" id="CHEBI:597326"/>
    </cofactor>
</comment>
<feature type="domain" description="Aminotransferase class I/classII large" evidence="5">
    <location>
        <begin position="89"/>
        <end position="426"/>
    </location>
</feature>
<evidence type="ECO:0000256" key="1">
    <source>
        <dbReference type="ARBA" id="ARBA00001933"/>
    </source>
</evidence>
<evidence type="ECO:0000256" key="3">
    <source>
        <dbReference type="ARBA" id="ARBA00022898"/>
    </source>
</evidence>
<dbReference type="EMBL" id="CADCTV010001135">
    <property type="protein sequence ID" value="CAA9381336.1"/>
    <property type="molecule type" value="Genomic_DNA"/>
</dbReference>
<dbReference type="InterPro" id="IPR001917">
    <property type="entry name" value="Aminotrans_II_pyridoxalP_BS"/>
</dbReference>
<dbReference type="EC" id="2.3.1.29" evidence="6"/>
<organism evidence="6">
    <name type="scientific">uncultured Gemmatimonadota bacterium</name>
    <dbReference type="NCBI Taxonomy" id="203437"/>
    <lineage>
        <taxon>Bacteria</taxon>
        <taxon>Pseudomonadati</taxon>
        <taxon>Gemmatimonadota</taxon>
        <taxon>environmental samples</taxon>
    </lineage>
</organism>
<dbReference type="AlphaFoldDB" id="A0A6J4NDH7"/>
<keyword evidence="6" id="KW-0012">Acyltransferase</keyword>
<name>A0A6J4NDH7_9BACT</name>
<dbReference type="PANTHER" id="PTHR13693:SF3">
    <property type="entry name" value="LD36009P"/>
    <property type="match status" value="1"/>
</dbReference>
<evidence type="ECO:0000313" key="6">
    <source>
        <dbReference type="EMBL" id="CAA9381336.1"/>
    </source>
</evidence>
<evidence type="ECO:0000256" key="4">
    <source>
        <dbReference type="RuleBase" id="RU003693"/>
    </source>
</evidence>
<dbReference type="Gene3D" id="3.90.1150.10">
    <property type="entry name" value="Aspartate Aminotransferase, domain 1"/>
    <property type="match status" value="1"/>
</dbReference>
<dbReference type="PROSITE" id="PS00599">
    <property type="entry name" value="AA_TRANSFER_CLASS_2"/>
    <property type="match status" value="1"/>
</dbReference>
<keyword evidence="6" id="KW-0436">Ligase</keyword>
<sequence>MESVSTAAVKPDRWLDEVEPPAPPRAVEHDLNSFYYSSSDDVLAVLTPYNEWYDEVRPTGYFLLGQPMAAAPRPHVEVQEPIGKRRLQLLNLSSYNYLGLSYRQEVIDAAKNALDRYGLGAAGSPILSGTMEVHEELQNEIAHFKGTEAAVIYPSGYSTNVGLISGLMRAGDVVIMDQNAHASCVDGAILSKADTRFFRHNQPENLEKQLKKVAGKKVLVVVEGVYSMDGDVCPLPEILEVTKRYGARIMIDEAHSSFIYGPSGGGVVDAYGLKDEIDIHLGTFSKALGGMGGYVACSLQMKRYLDAFSRSRFFSCALSPVITAGVLEALRIVQREPELRARLWANVAHMRGLLAQHGVDVGESTSQIIPVMVRDDRRVMGIGRRMQESGLYVQPVKYPAVTKNRSRFRISISAAHDFAQLERASEILVSVLRQEGILK</sequence>
<dbReference type="InterPro" id="IPR015424">
    <property type="entry name" value="PyrdxlP-dep_Trfase"/>
</dbReference>
<evidence type="ECO:0000256" key="2">
    <source>
        <dbReference type="ARBA" id="ARBA00022679"/>
    </source>
</evidence>
<dbReference type="Gene3D" id="3.40.640.10">
    <property type="entry name" value="Type I PLP-dependent aspartate aminotransferase-like (Major domain)"/>
    <property type="match status" value="1"/>
</dbReference>
<dbReference type="GO" id="GO:0008890">
    <property type="term" value="F:glycine C-acetyltransferase activity"/>
    <property type="evidence" value="ECO:0007669"/>
    <property type="project" value="UniProtKB-EC"/>
</dbReference>
<dbReference type="InterPro" id="IPR015421">
    <property type="entry name" value="PyrdxlP-dep_Trfase_major"/>
</dbReference>
<keyword evidence="3 4" id="KW-0663">Pyridoxal phosphate</keyword>